<evidence type="ECO:0000256" key="8">
    <source>
        <dbReference type="SAM" id="Coils"/>
    </source>
</evidence>
<feature type="coiled-coil region" evidence="8">
    <location>
        <begin position="39"/>
        <end position="66"/>
    </location>
</feature>
<organism evidence="10">
    <name type="scientific">Talaromyces marneffei PM1</name>
    <dbReference type="NCBI Taxonomy" id="1077442"/>
    <lineage>
        <taxon>Eukaryota</taxon>
        <taxon>Fungi</taxon>
        <taxon>Dikarya</taxon>
        <taxon>Ascomycota</taxon>
        <taxon>Pezizomycotina</taxon>
        <taxon>Eurotiomycetes</taxon>
        <taxon>Eurotiomycetidae</taxon>
        <taxon>Eurotiales</taxon>
        <taxon>Trichocomaceae</taxon>
        <taxon>Talaromyces</taxon>
        <taxon>Talaromyces sect. Talaromyces</taxon>
    </lineage>
</organism>
<reference evidence="10" key="1">
    <citation type="journal article" date="2014" name="PLoS Genet.">
        <title>Signature Gene Expression Reveals Novel Clues to the Molecular Mechanisms of Dimorphic Transition in Penicillium marneffei.</title>
        <authorList>
            <person name="Yang E."/>
            <person name="Wang G."/>
            <person name="Cai J."/>
            <person name="Woo P.C."/>
            <person name="Lau S.K."/>
            <person name="Yuen K.-Y."/>
            <person name="Chow W.-N."/>
            <person name="Lin X."/>
        </authorList>
    </citation>
    <scope>NUCLEOTIDE SEQUENCE [LARGE SCALE GENOMIC DNA]</scope>
    <source>
        <strain evidence="10">PM1</strain>
    </source>
</reference>
<keyword evidence="7" id="KW-0137">Centromere</keyword>
<evidence type="ECO:0000256" key="2">
    <source>
        <dbReference type="ARBA" id="ARBA00004584"/>
    </source>
</evidence>
<keyword evidence="4" id="KW-0158">Chromosome</keyword>
<comment type="caution">
    <text evidence="10">The sequence shown here is derived from an EMBL/GenBank/DDBJ whole genome shotgun (WGS) entry which is preliminary data.</text>
</comment>
<feature type="coiled-coil region" evidence="8">
    <location>
        <begin position="144"/>
        <end position="171"/>
    </location>
</feature>
<gene>
    <name evidence="10" type="ORF">GQ26_0011830</name>
</gene>
<dbReference type="eggNOG" id="ENOG502RXW1">
    <property type="taxonomic scope" value="Eukaryota"/>
</dbReference>
<proteinExistence type="inferred from homology"/>
<evidence type="ECO:0000256" key="1">
    <source>
        <dbReference type="ARBA" id="ARBA00004123"/>
    </source>
</evidence>
<evidence type="ECO:0000313" key="10">
    <source>
        <dbReference type="EMBL" id="KFX53339.1"/>
    </source>
</evidence>
<evidence type="ECO:0000256" key="9">
    <source>
        <dbReference type="SAM" id="MobiDB-lite"/>
    </source>
</evidence>
<evidence type="ECO:0000256" key="3">
    <source>
        <dbReference type="ARBA" id="ARBA00005795"/>
    </source>
</evidence>
<dbReference type="InterPro" id="IPR020993">
    <property type="entry name" value="Centromere_CenpK"/>
</dbReference>
<feature type="region of interest" description="Disordered" evidence="9">
    <location>
        <begin position="243"/>
        <end position="295"/>
    </location>
</feature>
<dbReference type="PANTHER" id="PTHR14401:SF6">
    <property type="entry name" value="CENTROMERE PROTEIN K"/>
    <property type="match status" value="1"/>
</dbReference>
<keyword evidence="6" id="KW-0539">Nucleus</keyword>
<evidence type="ECO:0000256" key="4">
    <source>
        <dbReference type="ARBA" id="ARBA00022454"/>
    </source>
</evidence>
<evidence type="ECO:0000256" key="5">
    <source>
        <dbReference type="ARBA" id="ARBA00023054"/>
    </source>
</evidence>
<feature type="compositionally biased region" description="Basic and acidic residues" evidence="9">
    <location>
        <begin position="268"/>
        <end position="282"/>
    </location>
</feature>
<accession>A0A093VTJ1</accession>
<sequence>MSVDQEKVDKIRTFADRGHNLEKQYTENPLSLDAIQHYNRRLDDTIRSLQDHVKRQEDTLRKLRASKQGLDISGQGTEPTKRLAQVRRVKKAYDSLLQSEPDLPAPDSPLPCLIALRETSRVIQENKASISSLRKSLPSSRQQLKDEQEDLEDAKIIHDGLRTRIQRTKREQSENSTKSPSELADEFLNAERKKMRALKTSSSKLRKDLDQFIDDHLASQLAAEDLGGPVVGDIMEIPDSTLEAGYTAHGKPKKPKSTTTRDMDEDDPRQQRIDNLLRRQRGDDDDVSNARPTNKREAAAVAMHELVNSLLESGTSYVELSRESAASRFLVRAKVAQLHPRDARKIRLIDFGRSFED</sequence>
<protein>
    <submittedName>
        <fullName evidence="10">Uncharacterized protein</fullName>
    </submittedName>
</protein>
<dbReference type="GO" id="GO:0000070">
    <property type="term" value="P:mitotic sister chromatid segregation"/>
    <property type="evidence" value="ECO:0007669"/>
    <property type="project" value="TreeGrafter"/>
</dbReference>
<dbReference type="GO" id="GO:0000775">
    <property type="term" value="C:chromosome, centromeric region"/>
    <property type="evidence" value="ECO:0007669"/>
    <property type="project" value="UniProtKB-SubCell"/>
</dbReference>
<name>A0A093VTJ1_TALMA</name>
<dbReference type="HOGENOM" id="CLU_048926_0_0_1"/>
<comment type="similarity">
    <text evidence="3">Belongs to the CENP-K/MCM22 family.</text>
</comment>
<comment type="subcellular location">
    <subcellularLocation>
        <location evidence="2">Chromosome</location>
        <location evidence="2">Centromere</location>
    </subcellularLocation>
    <subcellularLocation>
        <location evidence="1">Nucleus</location>
    </subcellularLocation>
</comment>
<dbReference type="GO" id="GO:0005634">
    <property type="term" value="C:nucleus"/>
    <property type="evidence" value="ECO:0007669"/>
    <property type="project" value="UniProtKB-SubCell"/>
</dbReference>
<evidence type="ECO:0000256" key="6">
    <source>
        <dbReference type="ARBA" id="ARBA00023242"/>
    </source>
</evidence>
<keyword evidence="5 8" id="KW-0175">Coiled coil</keyword>
<dbReference type="EMBL" id="JPOX01000001">
    <property type="protein sequence ID" value="KFX53339.1"/>
    <property type="molecule type" value="Genomic_DNA"/>
</dbReference>
<dbReference type="PANTHER" id="PTHR14401">
    <property type="entry name" value="CENTROMERE PROTEIN K"/>
    <property type="match status" value="1"/>
</dbReference>
<dbReference type="AlphaFoldDB" id="A0A093VTJ1"/>
<evidence type="ECO:0000256" key="7">
    <source>
        <dbReference type="ARBA" id="ARBA00023328"/>
    </source>
</evidence>
<dbReference type="GO" id="GO:0051382">
    <property type="term" value="P:kinetochore assembly"/>
    <property type="evidence" value="ECO:0007669"/>
    <property type="project" value="InterPro"/>
</dbReference>